<organism evidence="2 3">
    <name type="scientific">Rhodococcus rhodochrous KG-21</name>
    <dbReference type="NCBI Taxonomy" id="1441923"/>
    <lineage>
        <taxon>Bacteria</taxon>
        <taxon>Bacillati</taxon>
        <taxon>Actinomycetota</taxon>
        <taxon>Actinomycetes</taxon>
        <taxon>Mycobacteriales</taxon>
        <taxon>Nocardiaceae</taxon>
        <taxon>Rhodococcus</taxon>
    </lineage>
</organism>
<dbReference type="Proteomes" id="UP000037712">
    <property type="component" value="Unassembled WGS sequence"/>
</dbReference>
<proteinExistence type="predicted"/>
<dbReference type="InterPro" id="IPR027417">
    <property type="entry name" value="P-loop_NTPase"/>
</dbReference>
<dbReference type="SUPFAM" id="SSF46894">
    <property type="entry name" value="C-terminal effector domain of the bipartite response regulators"/>
    <property type="match status" value="1"/>
</dbReference>
<reference evidence="2 3" key="1">
    <citation type="journal article" date="2015" name="Genome Announc.">
        <title>Draft Genome Sequence of Rhodococcus rhodochrous Strain KG-21, a Soil Isolate from Oil Fields of Krishna-Godavari Basin, India.</title>
        <authorList>
            <person name="Dawar C."/>
            <person name="Aggarwal R.K."/>
        </authorList>
    </citation>
    <scope>NUCLEOTIDE SEQUENCE [LARGE SCALE GENOMIC DNA]</scope>
    <source>
        <strain evidence="2 3">KG-21</strain>
    </source>
</reference>
<dbReference type="PROSITE" id="PS50043">
    <property type="entry name" value="HTH_LUXR_2"/>
    <property type="match status" value="1"/>
</dbReference>
<dbReference type="EMBL" id="AZYO01000020">
    <property type="protein sequence ID" value="KOS56347.1"/>
    <property type="molecule type" value="Genomic_DNA"/>
</dbReference>
<dbReference type="SUPFAM" id="SSF52540">
    <property type="entry name" value="P-loop containing nucleoside triphosphate hydrolases"/>
    <property type="match status" value="1"/>
</dbReference>
<dbReference type="PRINTS" id="PR00364">
    <property type="entry name" value="DISEASERSIST"/>
</dbReference>
<dbReference type="Pfam" id="PF00196">
    <property type="entry name" value="GerE"/>
    <property type="match status" value="1"/>
</dbReference>
<dbReference type="PATRIC" id="fig|1441923.3.peg.2290"/>
<dbReference type="InterPro" id="IPR011990">
    <property type="entry name" value="TPR-like_helical_dom_sf"/>
</dbReference>
<dbReference type="CDD" id="cd06170">
    <property type="entry name" value="LuxR_C_like"/>
    <property type="match status" value="1"/>
</dbReference>
<dbReference type="InterPro" id="IPR016032">
    <property type="entry name" value="Sig_transdc_resp-reg_C-effctor"/>
</dbReference>
<dbReference type="PANTHER" id="PTHR47691:SF3">
    <property type="entry name" value="HTH-TYPE TRANSCRIPTIONAL REGULATOR RV0890C-RELATED"/>
    <property type="match status" value="1"/>
</dbReference>
<dbReference type="PRINTS" id="PR00038">
    <property type="entry name" value="HTHLUXR"/>
</dbReference>
<dbReference type="SMART" id="SM00421">
    <property type="entry name" value="HTH_LUXR"/>
    <property type="match status" value="1"/>
</dbReference>
<dbReference type="PROSITE" id="PS00622">
    <property type="entry name" value="HTH_LUXR_1"/>
    <property type="match status" value="1"/>
</dbReference>
<dbReference type="InterPro" id="IPR036388">
    <property type="entry name" value="WH-like_DNA-bd_sf"/>
</dbReference>
<evidence type="ECO:0000313" key="3">
    <source>
        <dbReference type="Proteomes" id="UP000037712"/>
    </source>
</evidence>
<reference evidence="3" key="2">
    <citation type="submission" date="2015-01" db="EMBL/GenBank/DDBJ databases">
        <title>Draft genome sequence of potential hydrocarbon metabolising strain of Rhodococcus rhodochrous.</title>
        <authorList>
            <person name="Aggarwal R.K."/>
            <person name="Dawar C."/>
        </authorList>
    </citation>
    <scope>NUCLEOTIDE SEQUENCE [LARGE SCALE GENOMIC DNA]</scope>
    <source>
        <strain evidence="3">KG-21</strain>
    </source>
</reference>
<dbReference type="Gene3D" id="1.25.40.10">
    <property type="entry name" value="Tetratricopeptide repeat domain"/>
    <property type="match status" value="1"/>
</dbReference>
<comment type="caution">
    <text evidence="2">The sequence shown here is derived from an EMBL/GenBank/DDBJ whole genome shotgun (WGS) entry which is preliminary data.</text>
</comment>
<accession>A0A0M9WP75</accession>
<dbReference type="Gene3D" id="3.40.50.300">
    <property type="entry name" value="P-loop containing nucleotide triphosphate hydrolases"/>
    <property type="match status" value="1"/>
</dbReference>
<dbReference type="GO" id="GO:0043531">
    <property type="term" value="F:ADP binding"/>
    <property type="evidence" value="ECO:0007669"/>
    <property type="project" value="InterPro"/>
</dbReference>
<evidence type="ECO:0000313" key="2">
    <source>
        <dbReference type="EMBL" id="KOS56347.1"/>
    </source>
</evidence>
<dbReference type="GO" id="GO:0006355">
    <property type="term" value="P:regulation of DNA-templated transcription"/>
    <property type="evidence" value="ECO:0007669"/>
    <property type="project" value="InterPro"/>
</dbReference>
<dbReference type="GO" id="GO:0003677">
    <property type="term" value="F:DNA binding"/>
    <property type="evidence" value="ECO:0007669"/>
    <property type="project" value="InterPro"/>
</dbReference>
<dbReference type="PANTHER" id="PTHR47691">
    <property type="entry name" value="REGULATOR-RELATED"/>
    <property type="match status" value="1"/>
</dbReference>
<dbReference type="Gene3D" id="1.10.10.10">
    <property type="entry name" value="Winged helix-like DNA-binding domain superfamily/Winged helix DNA-binding domain"/>
    <property type="match status" value="1"/>
</dbReference>
<dbReference type="InterPro" id="IPR000792">
    <property type="entry name" value="Tscrpt_reg_LuxR_C"/>
</dbReference>
<protein>
    <submittedName>
        <fullName evidence="2">LuxR family transcriptional regulator</fullName>
    </submittedName>
</protein>
<name>A0A0M9WP75_RHORH</name>
<dbReference type="AlphaFoldDB" id="A0A0M9WP75"/>
<evidence type="ECO:0000259" key="1">
    <source>
        <dbReference type="PROSITE" id="PS50043"/>
    </source>
</evidence>
<dbReference type="SUPFAM" id="SSF48452">
    <property type="entry name" value="TPR-like"/>
    <property type="match status" value="1"/>
</dbReference>
<dbReference type="RefSeq" id="WP_054372601.1">
    <property type="nucleotide sequence ID" value="NZ_AZYO01000020.1"/>
</dbReference>
<sequence>MSTQPGGNLPVELTSFVGRRESITQAKNLLAPARLLTLTGTGGVGKSRFALKLGRELRREFPDGAWITELADLNEASLLATTVGRSLGIRDEWSDATGNLLSHLENRRLLLILDNCEHLLTSCAELISRILRAAPDVKIIATSRHVLGVEGEQVFPVPPLGHEATNGLNEAMLLFEERASAADPAFRITDDNRDAVETICRTLEGIPLAVELAAANVRAFNTSDIADRLRSTTFLRATERTRPSRHRSLADAAEWSYQLCTPDERRLWEHLSVFSGGFTVDAAAEVCLLPDQESALDRAAHYDTVLQALIGLIDKSIVSRIEAPGPHSRYRMLEPVRQFGLERLAASPDTQQVRRRHHDYFFRLAQRSITDYCSSRDIDWYATTRAEHANIREALTSSLSDLDRPQAALDMAKMLTPFWQQSGSVLEGYEWIRRALDLVTAPCIERASGLVAASILGFLLGRTDEARAFLREHREVLAFLGSSTTPPITLYASAFETYEDGDIEKALSYAKQAVEQGIDRENPGLVSEAMALSVLYAIIIESEEAEQLAEQFLQFTERHSTHLLKAVALFPLGAVKWYRGELESATSLMREAIRLYQKFTHPGMVAVCIEGLAWSSAESDPERAAMLLGAARSLWQHSQMPLAQDAVHRVTSNIETAVRQDLGDRRFDQKFMAGQELSFDESVALALGTESETKARPRNRASDAGLTRREGEIAALVADGLTNKQIATKLVISPRTVDAHVEHILTKLGFRSRTQIARWLTAS</sequence>
<feature type="domain" description="HTH luxR-type" evidence="1">
    <location>
        <begin position="699"/>
        <end position="763"/>
    </location>
</feature>
<gene>
    <name evidence="2" type="ORF">Z051_10350</name>
</gene>